<keyword evidence="2" id="KW-0472">Membrane</keyword>
<keyword evidence="2" id="KW-1133">Transmembrane helix</keyword>
<feature type="transmembrane region" description="Helical" evidence="2">
    <location>
        <begin position="12"/>
        <end position="35"/>
    </location>
</feature>
<dbReference type="AlphaFoldDB" id="A0A0D2LNI8"/>
<evidence type="ECO:0000313" key="3">
    <source>
        <dbReference type="EMBL" id="KJA29627.1"/>
    </source>
</evidence>
<name>A0A0D2LNI8_HYPSF</name>
<proteinExistence type="predicted"/>
<accession>A0A0D2LNI8</accession>
<feature type="region of interest" description="Disordered" evidence="1">
    <location>
        <begin position="213"/>
        <end position="232"/>
    </location>
</feature>
<sequence>MALPMILGTSIYQFIVNVCTIISSLFALTGTILSLMPTTAYMETWVEFSNARQAWREFDKEDSKLSPTRRKQYTTIMNSVLADIRALDFIGKPTRNIFTLLRAISKSRKVRALARDAKTLRVAALTLSTQRRHIRNEQKKMDEGGAFVNLAPLEKRFHKQGALYADWFGDRKIDPATVNTEAIGNPNATRASGTMGRDNIRLHTRLNAVVQPPENSASVVGHRSNSEILSRY</sequence>
<dbReference type="OrthoDB" id="3043994at2759"/>
<evidence type="ECO:0000313" key="4">
    <source>
        <dbReference type="Proteomes" id="UP000054270"/>
    </source>
</evidence>
<protein>
    <submittedName>
        <fullName evidence="3">Uncharacterized protein</fullName>
    </submittedName>
</protein>
<organism evidence="3 4">
    <name type="scientific">Hypholoma sublateritium (strain FD-334 SS-4)</name>
    <dbReference type="NCBI Taxonomy" id="945553"/>
    <lineage>
        <taxon>Eukaryota</taxon>
        <taxon>Fungi</taxon>
        <taxon>Dikarya</taxon>
        <taxon>Basidiomycota</taxon>
        <taxon>Agaricomycotina</taxon>
        <taxon>Agaricomycetes</taxon>
        <taxon>Agaricomycetidae</taxon>
        <taxon>Agaricales</taxon>
        <taxon>Agaricineae</taxon>
        <taxon>Strophariaceae</taxon>
        <taxon>Hypholoma</taxon>
    </lineage>
</organism>
<reference evidence="4" key="1">
    <citation type="submission" date="2014-04" db="EMBL/GenBank/DDBJ databases">
        <title>Evolutionary Origins and Diversification of the Mycorrhizal Mutualists.</title>
        <authorList>
            <consortium name="DOE Joint Genome Institute"/>
            <consortium name="Mycorrhizal Genomics Consortium"/>
            <person name="Kohler A."/>
            <person name="Kuo A."/>
            <person name="Nagy L.G."/>
            <person name="Floudas D."/>
            <person name="Copeland A."/>
            <person name="Barry K.W."/>
            <person name="Cichocki N."/>
            <person name="Veneault-Fourrey C."/>
            <person name="LaButti K."/>
            <person name="Lindquist E.A."/>
            <person name="Lipzen A."/>
            <person name="Lundell T."/>
            <person name="Morin E."/>
            <person name="Murat C."/>
            <person name="Riley R."/>
            <person name="Ohm R."/>
            <person name="Sun H."/>
            <person name="Tunlid A."/>
            <person name="Henrissat B."/>
            <person name="Grigoriev I.V."/>
            <person name="Hibbett D.S."/>
            <person name="Martin F."/>
        </authorList>
    </citation>
    <scope>NUCLEOTIDE SEQUENCE [LARGE SCALE GENOMIC DNA]</scope>
    <source>
        <strain evidence="4">FD-334 SS-4</strain>
    </source>
</reference>
<evidence type="ECO:0000256" key="1">
    <source>
        <dbReference type="SAM" id="MobiDB-lite"/>
    </source>
</evidence>
<keyword evidence="4" id="KW-1185">Reference proteome</keyword>
<evidence type="ECO:0000256" key="2">
    <source>
        <dbReference type="SAM" id="Phobius"/>
    </source>
</evidence>
<gene>
    <name evidence="3" type="ORF">HYPSUDRAFT_195995</name>
</gene>
<dbReference type="EMBL" id="KN817518">
    <property type="protein sequence ID" value="KJA29627.1"/>
    <property type="molecule type" value="Genomic_DNA"/>
</dbReference>
<keyword evidence="2" id="KW-0812">Transmembrane</keyword>
<dbReference type="Proteomes" id="UP000054270">
    <property type="component" value="Unassembled WGS sequence"/>
</dbReference>